<name>A0ABW9JMM6_9SPHI</name>
<protein>
    <submittedName>
        <fullName evidence="4">T9SS type A sorting domain-containing protein</fullName>
    </submittedName>
</protein>
<evidence type="ECO:0000259" key="3">
    <source>
        <dbReference type="Pfam" id="PF18962"/>
    </source>
</evidence>
<proteinExistence type="predicted"/>
<dbReference type="NCBIfam" id="TIGR04183">
    <property type="entry name" value="Por_Secre_tail"/>
    <property type="match status" value="1"/>
</dbReference>
<dbReference type="InterPro" id="IPR026444">
    <property type="entry name" value="Secre_tail"/>
</dbReference>
<evidence type="ECO:0000259" key="2">
    <source>
        <dbReference type="Pfam" id="PF13229"/>
    </source>
</evidence>
<comment type="caution">
    <text evidence="4">The sequence shown here is derived from an EMBL/GenBank/DDBJ whole genome shotgun (WGS) entry which is preliminary data.</text>
</comment>
<gene>
    <name evidence="4" type="ORF">E5L68_013875</name>
</gene>
<keyword evidence="5" id="KW-1185">Reference proteome</keyword>
<dbReference type="InterPro" id="IPR039448">
    <property type="entry name" value="Beta_helix"/>
</dbReference>
<organism evidence="4 5">
    <name type="scientific">Pedobacter helvus</name>
    <dbReference type="NCBI Taxonomy" id="2563444"/>
    <lineage>
        <taxon>Bacteria</taxon>
        <taxon>Pseudomonadati</taxon>
        <taxon>Bacteroidota</taxon>
        <taxon>Sphingobacteriia</taxon>
        <taxon>Sphingobacteriales</taxon>
        <taxon>Sphingobacteriaceae</taxon>
        <taxon>Pedobacter</taxon>
    </lineage>
</organism>
<evidence type="ECO:0000313" key="5">
    <source>
        <dbReference type="Proteomes" id="UP001517367"/>
    </source>
</evidence>
<evidence type="ECO:0000256" key="1">
    <source>
        <dbReference type="SAM" id="SignalP"/>
    </source>
</evidence>
<dbReference type="Pfam" id="PF13229">
    <property type="entry name" value="Beta_helix"/>
    <property type="match status" value="1"/>
</dbReference>
<feature type="chain" id="PRO_5047346484" evidence="1">
    <location>
        <begin position="46"/>
        <end position="1854"/>
    </location>
</feature>
<keyword evidence="1" id="KW-0732">Signal</keyword>
<dbReference type="InterPro" id="IPR011050">
    <property type="entry name" value="Pectin_lyase_fold/virulence"/>
</dbReference>
<dbReference type="SMART" id="SM00710">
    <property type="entry name" value="PbH1"/>
    <property type="match status" value="18"/>
</dbReference>
<feature type="domain" description="Secretion system C-terminal sorting" evidence="3">
    <location>
        <begin position="1781"/>
        <end position="1851"/>
    </location>
</feature>
<dbReference type="InterPro" id="IPR006626">
    <property type="entry name" value="PbH1"/>
</dbReference>
<accession>A0ABW9JMM6</accession>
<feature type="domain" description="Right handed beta helix" evidence="2">
    <location>
        <begin position="123"/>
        <end position="257"/>
    </location>
</feature>
<dbReference type="EMBL" id="SRMP02000024">
    <property type="protein sequence ID" value="MFN0292488.1"/>
    <property type="molecule type" value="Genomic_DNA"/>
</dbReference>
<dbReference type="Pfam" id="PF18962">
    <property type="entry name" value="Por_Secre_tail"/>
    <property type="match status" value="1"/>
</dbReference>
<evidence type="ECO:0000313" key="4">
    <source>
        <dbReference type="EMBL" id="MFN0292488.1"/>
    </source>
</evidence>
<feature type="signal peptide" evidence="1">
    <location>
        <begin position="1"/>
        <end position="45"/>
    </location>
</feature>
<dbReference type="InterPro" id="IPR012334">
    <property type="entry name" value="Pectin_lyas_fold"/>
</dbReference>
<reference evidence="4 5" key="1">
    <citation type="submission" date="2024-12" db="EMBL/GenBank/DDBJ databases">
        <authorList>
            <person name="Hu S."/>
        </authorList>
    </citation>
    <scope>NUCLEOTIDE SEQUENCE [LARGE SCALE GENOMIC DNA]</scope>
    <source>
        <strain evidence="4 5">P-25</strain>
    </source>
</reference>
<sequence>MKKTLHKALPMLFVSLLFAVQSAFTKQMRLVLFAALLLCSSASMAQIFVSPSGNDSNTGASGDPKKTIQAGVDAASSGQTVFIDPGTYAENVTINKDNITLQGAGSGANGNIVPAVPNPASHTVISGGAGSRGIQLSGVRTNVAIKSIAIVGHTMEGFFAPANSSNLILQDLQVNGNCTGASGRGGIFVSGNVTNVTITGCAVQNNGPGASARGIAIWDNYKAGVTITNNYVVFTACCGIDLNDGTSSGVNISNNTLIAGTGGDSAIGVLGMKGGAGPNIIANNDITIAKRYGIEIKNPAGSGIDDEAADGSIIVKDNTITRTGDITIGPLLERRDLAGIAIFRRSFTAGNPAGYIDVPSGVVVKGNTISGFQQPDAIGEGYGVVAEGVRMTIKNNTINNCDVGVQRQSGNSSNYVKNNNGDADQAAAGSNYFNRGNSPFSSAIIVENNTFSANTVDARDEFAANTYFNDAQFVFNSTSNTNYATLNLAVEYASAGNTLQPSAHTFDELVVVDKSLTIDGVDKATRIIKYTGAAISSGSVTPALFKIAAQNVTITNLTMDVDLTKIWSAIISHGDVAGLSIIGNNILATRSTVSSAAGYTDRNAVGINISGRSIPGVTNASNPSGLITFQGNTVSYTPDPTPANVAAFRAALAVDNYNVLVENNTTVAINHDVTNRFQTTVGQSILRNNTFNGGGIEFSEPNAPFAGALIEDNNFNYLLGGFPTFALVRFKNNNANKPFVFKNNQVQNHYWLMSLENFQNIDVEGNTFTPVKNASDYFQILSINTKTIASSNNTKLPNSANIVGNTFNGVAGSVNAKGIAFYNHDNASPQFGAFTIGAVAKPNLFNNNINQYLYVDNNNGNLTKDGGNVALAGYPEYGSNISATTTGYWTTDIRADQNSFYIDGQLRTVASLDQAQRTLLDAQIFDQLDDVNIGKINYYFPIKNLTSGEGFATIQAAIDDADTQNGDVINVDEGTYTLTDAVKITKGITLQGNNNDLIVKPILNGTGNATNKALIEIDAPNVTVKNLELQIAQDLNAMIGISSTSTDNFNNLTVADNIFKGTKVQATGVVWTSFGMKLGRGSAGVVGGVVNNSVNVVRNTITYSNTSAPELFGRGIYAFNTYGKIGGVGADKNTITALYALQGGELGGGAGNDFEFSFNDVPFGLVSVVGAEVGNHKINNNNIGYNIVDLAQAANIVRMLEVKGSRTVNANIEVANNTITRYANIGIFIQRSNNVTVKGNTLTPIAGANTFNSIVFSSKEGTSGAQSAAVSQNLTITSNTLNGTGGTGITFFNHNGSASVKPLINARVGGSDADKNTFAATLGTYISLDATPAGGDTGNPTMATLYDVAQTGVNTTNIFPFNGDVDASYNVFGTVNTGTSTSFDDLVAVKGKIADGIDDPLTGYVNIQPQKAFIATVADLPNALTVVPDDFTLALKNDAAVYGNLGNQTITKAHTFAIDNYTTGEITFDNLTLNALAKEVTFSQAAKVTGDFLLTLGKINAPAALTLNAAETIAFDPNQPQNFVNGKVKVLNMGSSSTITLVIGKGMVSTAVGVLDLSATSDFEFEYFPSAYSNTTSFDPLVLGLIHNKEYWVVNRLSGSGNAKIGLATFDFANSGFTSFDAAIATVARFDSGTNAWVDAGNSANNVSANFATITSAQNTDFGVFTLAKTPLAVLPIKLTSFTAQATTGGALVKWSTSEEKNNAKFEIEKSFDGKNFFVVGGKAGQGTANSAANYEFLDVSFKQSAYYRLVQLDLNGDKTTYSDLVKFVKGLDNSLSVVAYPNPVTNKLYVAVGSVSKENVKLLLTDLTGKVVKMKTGDGIQPIELDVASVATGAYILQIIKDSGNVSKKIMKN</sequence>
<dbReference type="SUPFAM" id="SSF51126">
    <property type="entry name" value="Pectin lyase-like"/>
    <property type="match status" value="4"/>
</dbReference>
<dbReference type="RefSeq" id="WP_138731068.1">
    <property type="nucleotide sequence ID" value="NZ_SRMP02000024.1"/>
</dbReference>
<dbReference type="Gene3D" id="2.160.20.10">
    <property type="entry name" value="Single-stranded right-handed beta-helix, Pectin lyase-like"/>
    <property type="match status" value="3"/>
</dbReference>
<dbReference type="Proteomes" id="UP001517367">
    <property type="component" value="Unassembled WGS sequence"/>
</dbReference>